<dbReference type="Gene3D" id="3.20.20.80">
    <property type="entry name" value="Glycosidases"/>
    <property type="match status" value="1"/>
</dbReference>
<keyword evidence="1" id="KW-0732">Signal</keyword>
<dbReference type="InterPro" id="IPR006047">
    <property type="entry name" value="GH13_cat_dom"/>
</dbReference>
<dbReference type="CDD" id="cd11313">
    <property type="entry name" value="AmyAc_arch_bac_AmyA"/>
    <property type="match status" value="1"/>
</dbReference>
<dbReference type="GO" id="GO:0016787">
    <property type="term" value="F:hydrolase activity"/>
    <property type="evidence" value="ECO:0007669"/>
    <property type="project" value="UniProtKB-KW"/>
</dbReference>
<feature type="domain" description="Glycosyl hydrolase family 13 catalytic" evidence="2">
    <location>
        <begin position="59"/>
        <end position="374"/>
    </location>
</feature>
<comment type="caution">
    <text evidence="3">The sequence shown here is derived from an EMBL/GenBank/DDBJ whole genome shotgun (WGS) entry which is preliminary data.</text>
</comment>
<proteinExistence type="predicted"/>
<name>A0ABU9C0E1_9BURK</name>
<evidence type="ECO:0000313" key="3">
    <source>
        <dbReference type="EMBL" id="MEK8045313.1"/>
    </source>
</evidence>
<organism evidence="3 4">
    <name type="scientific">Ideonella margarita</name>
    <dbReference type="NCBI Taxonomy" id="2984191"/>
    <lineage>
        <taxon>Bacteria</taxon>
        <taxon>Pseudomonadati</taxon>
        <taxon>Pseudomonadota</taxon>
        <taxon>Betaproteobacteria</taxon>
        <taxon>Burkholderiales</taxon>
        <taxon>Sphaerotilaceae</taxon>
        <taxon>Ideonella</taxon>
    </lineage>
</organism>
<evidence type="ECO:0000259" key="2">
    <source>
        <dbReference type="SMART" id="SM00642"/>
    </source>
</evidence>
<evidence type="ECO:0000313" key="4">
    <source>
        <dbReference type="Proteomes" id="UP001379945"/>
    </source>
</evidence>
<gene>
    <name evidence="3" type="ORF">AACH00_03010</name>
</gene>
<reference evidence="3 4" key="1">
    <citation type="submission" date="2024-04" db="EMBL/GenBank/DDBJ databases">
        <title>Novel species of the genus Ideonella isolated from streams.</title>
        <authorList>
            <person name="Lu H."/>
        </authorList>
    </citation>
    <scope>NUCLEOTIDE SEQUENCE [LARGE SCALE GENOMIC DNA]</scope>
    <source>
        <strain evidence="3 4">LYT19W</strain>
    </source>
</reference>
<dbReference type="SMART" id="SM00642">
    <property type="entry name" value="Aamy"/>
    <property type="match status" value="1"/>
</dbReference>
<protein>
    <submittedName>
        <fullName evidence="3">Alpha-amylase family glycosyl hydrolase</fullName>
    </submittedName>
</protein>
<feature type="signal peptide" evidence="1">
    <location>
        <begin position="1"/>
        <end position="29"/>
    </location>
</feature>
<feature type="chain" id="PRO_5045139733" evidence="1">
    <location>
        <begin position="30"/>
        <end position="451"/>
    </location>
</feature>
<keyword evidence="3" id="KW-0378">Hydrolase</keyword>
<sequence length="451" mass="49883">MQRRQFNIGCALAPAFFTAAAMNPPTAAAATPSPDDFAHVPWSRQANIYEVNIRQYTPEGTIKAFSAHLPRLKAMGVDILWLMPIQPIGKIERKGTLGSYYSISDYTAVNPEFGTLDDVRALVAQAHALGLKVILDWVANHTAWDHPWTSAHTDWYKLDAKGKVFPVTFNAGTPQVEYWTDVVALNYDNKALWLAMIDAMRFWVAQVDLDGFRCDVAGLVPTPFWNQARQELDKMKPMFMLAEWAEPDLHGQAFDMTYGWDLSDVLQKVAKGTADASALAAWVAQPPKAFPKSAYRMRFTNNHDINSWHGTDAELYGPAWKAMTVLAFTLPGMPLILGGQESGLNKRLAFFEKDTMDWGSFEHQAFYAELLALKHHNAALANGQYGAPVEVLNTGHAQVFAFRRALAGNSVSVVVNCSGQAQAFQGVAGAAKLDAWQWHITTDITTDTTTA</sequence>
<dbReference type="InterPro" id="IPR017853">
    <property type="entry name" value="GH"/>
</dbReference>
<keyword evidence="4" id="KW-1185">Reference proteome</keyword>
<evidence type="ECO:0000256" key="1">
    <source>
        <dbReference type="SAM" id="SignalP"/>
    </source>
</evidence>
<dbReference type="SUPFAM" id="SSF51445">
    <property type="entry name" value="(Trans)glycosidases"/>
    <property type="match status" value="1"/>
</dbReference>
<dbReference type="Pfam" id="PF00128">
    <property type="entry name" value="Alpha-amylase"/>
    <property type="match status" value="1"/>
</dbReference>
<dbReference type="Proteomes" id="UP001379945">
    <property type="component" value="Unassembled WGS sequence"/>
</dbReference>
<dbReference type="EMBL" id="JBBUTI010000002">
    <property type="protein sequence ID" value="MEK8045313.1"/>
    <property type="molecule type" value="Genomic_DNA"/>
</dbReference>
<dbReference type="PANTHER" id="PTHR47786">
    <property type="entry name" value="ALPHA-1,4-GLUCAN:MALTOSE-1-PHOSPHATE MALTOSYLTRANSFERASE"/>
    <property type="match status" value="1"/>
</dbReference>
<dbReference type="PANTHER" id="PTHR47786:SF2">
    <property type="entry name" value="GLYCOSYL HYDROLASE FAMILY 13 CATALYTIC DOMAIN-CONTAINING PROTEIN"/>
    <property type="match status" value="1"/>
</dbReference>
<accession>A0ABU9C0E1</accession>
<dbReference type="RefSeq" id="WP_341397479.1">
    <property type="nucleotide sequence ID" value="NZ_JBBUTI010000002.1"/>
</dbReference>